<reference evidence="2 3" key="1">
    <citation type="journal article" date="2009" name="J. Bacteriol.">
        <title>Complete genome sequence of the anaerobic, protein-degrading hyperthermophilic crenarchaeon Desulfurococcus kamchatkensis.</title>
        <authorList>
            <person name="Ravin N.V."/>
            <person name="Mardanov A.V."/>
            <person name="Beletsky A.V."/>
            <person name="Kublanov I.V."/>
            <person name="Kolganova T.V."/>
            <person name="Lebedinsky A.V."/>
            <person name="Chernyh N.A."/>
            <person name="Bonch-Osmolovskaya E.A."/>
            <person name="Skryabin K.G."/>
        </authorList>
    </citation>
    <scope>NUCLEOTIDE SEQUENCE [LARGE SCALE GENOMIC DNA]</scope>
    <source>
        <strain evidence="3">DSM 18924 / JCM 16383 / VKM B-2413 / 1221n</strain>
    </source>
</reference>
<comment type="subunit">
    <text evidence="1">Homotetramer.</text>
</comment>
<dbReference type="GO" id="GO:0032259">
    <property type="term" value="P:methylation"/>
    <property type="evidence" value="ECO:0007669"/>
    <property type="project" value="UniProtKB-KW"/>
</dbReference>
<dbReference type="GeneID" id="7171212"/>
<dbReference type="HOGENOM" id="CLU_077585_0_0_2"/>
<keyword evidence="1" id="KW-0545">Nucleotide biosynthesis</keyword>
<feature type="binding site" description="in other chain" evidence="1">
    <location>
        <position position="188"/>
    </location>
    <ligand>
        <name>dUMP</name>
        <dbReference type="ChEBI" id="CHEBI:246422"/>
        <note>ligand shared between dimeric partners</note>
    </ligand>
</feature>
<keyword evidence="1" id="KW-0274">FAD</keyword>
<dbReference type="GO" id="GO:0050660">
    <property type="term" value="F:flavin adenine dinucleotide binding"/>
    <property type="evidence" value="ECO:0007669"/>
    <property type="project" value="UniProtKB-UniRule"/>
</dbReference>
<name>B8D5R5_DESA1</name>
<dbReference type="KEGG" id="dka:DKAM_1120"/>
<feature type="binding site" evidence="1">
    <location>
        <position position="60"/>
    </location>
    <ligand>
        <name>FAD</name>
        <dbReference type="ChEBI" id="CHEBI:57692"/>
        <note>ligand shared between neighboring subunits</note>
    </ligand>
</feature>
<protein>
    <recommendedName>
        <fullName evidence="1">Flavin-dependent thymidylate synthase</fullName>
        <shortName evidence="1">FDTS</shortName>
        <ecNumber evidence="1">2.1.1.148</ecNumber>
    </recommendedName>
    <alternativeName>
        <fullName evidence="1">FAD-dependent thymidylate synthase</fullName>
    </alternativeName>
    <alternativeName>
        <fullName evidence="1">Thymidylate synthase ThyX</fullName>
        <shortName evidence="1">TS</shortName>
        <shortName evidence="1">TSase</shortName>
    </alternativeName>
</protein>
<dbReference type="PANTHER" id="PTHR34934">
    <property type="entry name" value="FLAVIN-DEPENDENT THYMIDYLATE SYNTHASE"/>
    <property type="match status" value="1"/>
</dbReference>
<dbReference type="GO" id="GO:0006235">
    <property type="term" value="P:dTTP biosynthetic process"/>
    <property type="evidence" value="ECO:0007669"/>
    <property type="project" value="UniProtKB-UniRule"/>
</dbReference>
<comment type="caution">
    <text evidence="1">Lacks conserved residue(s) required for the propagation of feature annotation.</text>
</comment>
<dbReference type="eggNOG" id="arCOG01883">
    <property type="taxonomic scope" value="Archaea"/>
</dbReference>
<comment type="pathway">
    <text evidence="1">Pyrimidine metabolism; dTTP biosynthesis.</text>
</comment>
<dbReference type="NCBIfam" id="TIGR02170">
    <property type="entry name" value="thyX"/>
    <property type="match status" value="1"/>
</dbReference>
<comment type="cofactor">
    <cofactor evidence="1">
        <name>FAD</name>
        <dbReference type="ChEBI" id="CHEBI:57692"/>
    </cofactor>
    <text evidence="1">Binds 4 FAD per tetramer. Each FAD binding site is formed by three monomers.</text>
</comment>
<evidence type="ECO:0000313" key="3">
    <source>
        <dbReference type="Proteomes" id="UP000006903"/>
    </source>
</evidence>
<dbReference type="PANTHER" id="PTHR34934:SF1">
    <property type="entry name" value="FLAVIN-DEPENDENT THYMIDYLATE SYNTHASE"/>
    <property type="match status" value="1"/>
</dbReference>
<dbReference type="GO" id="GO:0006231">
    <property type="term" value="P:dTMP biosynthetic process"/>
    <property type="evidence" value="ECO:0007669"/>
    <property type="project" value="UniProtKB-UniRule"/>
</dbReference>
<dbReference type="InterPro" id="IPR003669">
    <property type="entry name" value="Thymidylate_synthase_ThyX"/>
</dbReference>
<evidence type="ECO:0000313" key="2">
    <source>
        <dbReference type="EMBL" id="ACL11446.1"/>
    </source>
</evidence>
<dbReference type="UniPathway" id="UPA00575"/>
<dbReference type="InterPro" id="IPR036098">
    <property type="entry name" value="Thymidylate_synthase_ThyX_sf"/>
</dbReference>
<dbReference type="SUPFAM" id="SSF69796">
    <property type="entry name" value="Thymidylate synthase-complementing protein Thy1"/>
    <property type="match status" value="1"/>
</dbReference>
<dbReference type="Pfam" id="PF02511">
    <property type="entry name" value="Thy1"/>
    <property type="match status" value="1"/>
</dbReference>
<feature type="active site" description="Involved in ionization of N3 of dUMP, leading to its activation" evidence="1">
    <location>
        <position position="216"/>
    </location>
</feature>
<dbReference type="GO" id="GO:0004799">
    <property type="term" value="F:thymidylate synthase activity"/>
    <property type="evidence" value="ECO:0007669"/>
    <property type="project" value="TreeGrafter"/>
</dbReference>
<dbReference type="AlphaFoldDB" id="B8D5R5"/>
<feature type="binding site" evidence="1">
    <location>
        <begin position="204"/>
        <end position="206"/>
    </location>
    <ligand>
        <name>FAD</name>
        <dbReference type="ChEBI" id="CHEBI:57692"/>
        <note>ligand shared between neighboring subunits</note>
    </ligand>
</feature>
<dbReference type="EC" id="2.1.1.148" evidence="1"/>
<dbReference type="Gene3D" id="3.30.1360.170">
    <property type="match status" value="1"/>
</dbReference>
<keyword evidence="1" id="KW-0285">Flavoprotein</keyword>
<sequence>MEKYLPRALLVAHLPDTSRIIASASKLTLSPRDFTSITGDMDYVKTEEWIRELVKRGHGSPLEHSIFIFEVICSRVCSHQLVRHRHASFSQLSQRYSDKSLRNMVTKIFEHTGRNPREAGFREYVEAIEGFLDADPGFTELLEVVAEAFIIPPSTVRLKDKESLRAIIQGVKSYYKALLNGIPYEDARYLLPQAVKTRLLVSMNARELIEVFIPLRTCARAQWEIRSIAWQILGELNKVEPLLFKYAGPRCILQDNRSRSKPCTLKDYLEGTCTPTLERCPELVPREKIRECISTALII</sequence>
<comment type="function">
    <text evidence="1">Catalyzes the reductive methylation of 2'-deoxyuridine-5'-monophosphate (dUMP) to 2'-deoxythymidine-5'-monophosphate (dTMP) while utilizing 5,10-methylenetetrahydrofolate (mTHF) as the methyl donor, and NADPH and FADH(2) as the reductant.</text>
</comment>
<dbReference type="RefSeq" id="WP_012608787.1">
    <property type="nucleotide sequence ID" value="NC_011766.1"/>
</dbReference>
<dbReference type="HAMAP" id="MF_01408">
    <property type="entry name" value="ThyX"/>
    <property type="match status" value="1"/>
</dbReference>
<dbReference type="CDD" id="cd20175">
    <property type="entry name" value="ThyX"/>
    <property type="match status" value="1"/>
</dbReference>
<organism evidence="2 3">
    <name type="scientific">Desulfurococcus amylolyticus (strain DSM 18924 / JCM 16383 / VKM B-2413 / 1221n)</name>
    <name type="common">Desulfurococcus kamchatkensis</name>
    <dbReference type="NCBI Taxonomy" id="490899"/>
    <lineage>
        <taxon>Archaea</taxon>
        <taxon>Thermoproteota</taxon>
        <taxon>Thermoprotei</taxon>
        <taxon>Desulfurococcales</taxon>
        <taxon>Desulfurococcaceae</taxon>
        <taxon>Desulfurococcus</taxon>
    </lineage>
</organism>
<feature type="binding site" description="in other chain" evidence="1">
    <location>
        <begin position="91"/>
        <end position="95"/>
    </location>
    <ligand>
        <name>dUMP</name>
        <dbReference type="ChEBI" id="CHEBI:246422"/>
        <note>ligand shared between dimeric partners</note>
    </ligand>
</feature>
<proteinExistence type="inferred from homology"/>
<dbReference type="PROSITE" id="PS51331">
    <property type="entry name" value="THYX"/>
    <property type="match status" value="1"/>
</dbReference>
<feature type="binding site" evidence="1">
    <location>
        <begin position="83"/>
        <end position="85"/>
    </location>
    <ligand>
        <name>FAD</name>
        <dbReference type="ChEBI" id="CHEBI:57692"/>
        <note>ligand shared between neighboring subunits</note>
    </ligand>
</feature>
<feature type="binding site" evidence="1">
    <location>
        <position position="216"/>
    </location>
    <ligand>
        <name>dUMP</name>
        <dbReference type="ChEBI" id="CHEBI:246422"/>
        <note>ligand shared between dimeric partners</note>
    </ligand>
</feature>
<dbReference type="STRING" id="490899.DKAM_1120"/>
<keyword evidence="1" id="KW-0521">NADP</keyword>
<evidence type="ECO:0000256" key="1">
    <source>
        <dbReference type="HAMAP-Rule" id="MF_01408"/>
    </source>
</evidence>
<comment type="similarity">
    <text evidence="1">Belongs to the thymidylate synthase ThyX family.</text>
</comment>
<accession>B8D5R5</accession>
<dbReference type="Proteomes" id="UP000006903">
    <property type="component" value="Chromosome"/>
</dbReference>
<keyword evidence="1" id="KW-0489">Methyltransferase</keyword>
<comment type="catalytic activity">
    <reaction evidence="1">
        <text>dUMP + (6R)-5,10-methylene-5,6,7,8-tetrahydrofolate + NADPH + H(+) = dTMP + (6S)-5,6,7,8-tetrahydrofolate + NADP(+)</text>
        <dbReference type="Rhea" id="RHEA:29043"/>
        <dbReference type="ChEBI" id="CHEBI:15378"/>
        <dbReference type="ChEBI" id="CHEBI:15636"/>
        <dbReference type="ChEBI" id="CHEBI:57453"/>
        <dbReference type="ChEBI" id="CHEBI:57783"/>
        <dbReference type="ChEBI" id="CHEBI:58349"/>
        <dbReference type="ChEBI" id="CHEBI:63528"/>
        <dbReference type="ChEBI" id="CHEBI:246422"/>
        <dbReference type="EC" id="2.1.1.148"/>
    </reaction>
</comment>
<dbReference type="EMBL" id="CP001140">
    <property type="protein sequence ID" value="ACL11446.1"/>
    <property type="molecule type" value="Genomic_DNA"/>
</dbReference>
<keyword evidence="1" id="KW-0808">Transferase</keyword>
<dbReference type="GO" id="GO:0050797">
    <property type="term" value="F:thymidylate synthase (FAD) activity"/>
    <property type="evidence" value="ECO:0007669"/>
    <property type="project" value="UniProtKB-UniRule"/>
</dbReference>
<feature type="binding site" evidence="1">
    <location>
        <begin position="80"/>
        <end position="83"/>
    </location>
    <ligand>
        <name>dUMP</name>
        <dbReference type="ChEBI" id="CHEBI:246422"/>
        <note>ligand shared between dimeric partners</note>
    </ligand>
</feature>
<gene>
    <name evidence="1" type="primary">thyX</name>
    <name evidence="2" type="ordered locus">DKAM_1120</name>
</gene>
<dbReference type="GO" id="GO:0070402">
    <property type="term" value="F:NADPH binding"/>
    <property type="evidence" value="ECO:0007669"/>
    <property type="project" value="TreeGrafter"/>
</dbReference>
<feature type="binding site" evidence="1">
    <location>
        <position position="91"/>
    </location>
    <ligand>
        <name>FAD</name>
        <dbReference type="ChEBI" id="CHEBI:57692"/>
        <note>ligand shared between neighboring subunits</note>
    </ligand>
</feature>